<dbReference type="OrthoDB" id="5289737at2"/>
<protein>
    <submittedName>
        <fullName evidence="1">Transposase</fullName>
    </submittedName>
</protein>
<accession>A0A2D0LE79</accession>
<proteinExistence type="predicted"/>
<gene>
    <name evidence="1" type="ORF">Xkoz_01175</name>
</gene>
<comment type="caution">
    <text evidence="1">The sequence shown here is derived from an EMBL/GenBank/DDBJ whole genome shotgun (WGS) entry which is preliminary data.</text>
</comment>
<organism evidence="1 2">
    <name type="scientific">Xenorhabdus kozodoii</name>
    <dbReference type="NCBI Taxonomy" id="351676"/>
    <lineage>
        <taxon>Bacteria</taxon>
        <taxon>Pseudomonadati</taxon>
        <taxon>Pseudomonadota</taxon>
        <taxon>Gammaproteobacteria</taxon>
        <taxon>Enterobacterales</taxon>
        <taxon>Morganellaceae</taxon>
        <taxon>Xenorhabdus</taxon>
    </lineage>
</organism>
<dbReference type="AlphaFoldDB" id="A0A2D0LE79"/>
<dbReference type="EMBL" id="NJCX01000007">
    <property type="protein sequence ID" value="PHM73971.1"/>
    <property type="molecule type" value="Genomic_DNA"/>
</dbReference>
<name>A0A2D0LE79_9GAMM</name>
<keyword evidence="2" id="KW-1185">Reference proteome</keyword>
<evidence type="ECO:0000313" key="2">
    <source>
        <dbReference type="Proteomes" id="UP000221101"/>
    </source>
</evidence>
<sequence length="115" mass="13249">MDKELTNCLFQEQSFGAHQKPLWGGTGNEQIRTLIIHGVRAVMQGVQKRDDLLGEWLRAMITRCGAMKAVVALANKLTRIIWRVLTDKVDYKMYIPYGFQDAAPPTKRQFERRRG</sequence>
<dbReference type="RefSeq" id="WP_099141290.1">
    <property type="nucleotide sequence ID" value="NZ_CAWNOR010000108.1"/>
</dbReference>
<reference evidence="1 2" key="1">
    <citation type="journal article" date="2017" name="Nat. Microbiol.">
        <title>Natural product diversity associated with the nematode symbionts Photorhabdus and Xenorhabdus.</title>
        <authorList>
            <person name="Tobias N.J."/>
            <person name="Wolff H."/>
            <person name="Djahanschiri B."/>
            <person name="Grundmann F."/>
            <person name="Kronenwerth M."/>
            <person name="Shi Y.M."/>
            <person name="Simonyi S."/>
            <person name="Grun P."/>
            <person name="Shapiro-Ilan D."/>
            <person name="Pidot S.J."/>
            <person name="Stinear T.P."/>
            <person name="Ebersberger I."/>
            <person name="Bode H.B."/>
        </authorList>
    </citation>
    <scope>NUCLEOTIDE SEQUENCE [LARGE SCALE GENOMIC DNA]</scope>
    <source>
        <strain evidence="1 2">DSM 17907</strain>
    </source>
</reference>
<evidence type="ECO:0000313" key="1">
    <source>
        <dbReference type="EMBL" id="PHM73971.1"/>
    </source>
</evidence>
<dbReference type="Proteomes" id="UP000221101">
    <property type="component" value="Unassembled WGS sequence"/>
</dbReference>